<feature type="compositionally biased region" description="Polar residues" evidence="1">
    <location>
        <begin position="33"/>
        <end position="43"/>
    </location>
</feature>
<dbReference type="Gramene" id="ONI16684">
    <property type="protein sequence ID" value="ONI16684"/>
    <property type="gene ID" value="PRUPE_3G115400"/>
</dbReference>
<gene>
    <name evidence="2" type="ORF">PRUPE_3G115400</name>
</gene>
<dbReference type="AlphaFoldDB" id="A0A251PYP0"/>
<feature type="region of interest" description="Disordered" evidence="1">
    <location>
        <begin position="33"/>
        <end position="70"/>
    </location>
</feature>
<feature type="compositionally biased region" description="Basic and acidic residues" evidence="1">
    <location>
        <begin position="57"/>
        <end position="70"/>
    </location>
</feature>
<name>A0A251PYP0_PRUPE</name>
<sequence length="70" mass="8262">MSSVLSCKRFLRSWNVRRLPSPCTFQLNTDIAETRISTQTTEPSRIKKNHSMRRRKTETTEQKSKESPQH</sequence>
<protein>
    <submittedName>
        <fullName evidence="2">Uncharacterized protein</fullName>
    </submittedName>
</protein>
<evidence type="ECO:0000313" key="3">
    <source>
        <dbReference type="Proteomes" id="UP000006882"/>
    </source>
</evidence>
<dbReference type="EMBL" id="CM007653">
    <property type="protein sequence ID" value="ONI16684.1"/>
    <property type="molecule type" value="Genomic_DNA"/>
</dbReference>
<dbReference type="Proteomes" id="UP000006882">
    <property type="component" value="Chromosome G3"/>
</dbReference>
<evidence type="ECO:0000256" key="1">
    <source>
        <dbReference type="SAM" id="MobiDB-lite"/>
    </source>
</evidence>
<keyword evidence="3" id="KW-1185">Reference proteome</keyword>
<organism evidence="2 3">
    <name type="scientific">Prunus persica</name>
    <name type="common">Peach</name>
    <name type="synonym">Amygdalus persica</name>
    <dbReference type="NCBI Taxonomy" id="3760"/>
    <lineage>
        <taxon>Eukaryota</taxon>
        <taxon>Viridiplantae</taxon>
        <taxon>Streptophyta</taxon>
        <taxon>Embryophyta</taxon>
        <taxon>Tracheophyta</taxon>
        <taxon>Spermatophyta</taxon>
        <taxon>Magnoliopsida</taxon>
        <taxon>eudicotyledons</taxon>
        <taxon>Gunneridae</taxon>
        <taxon>Pentapetalae</taxon>
        <taxon>rosids</taxon>
        <taxon>fabids</taxon>
        <taxon>Rosales</taxon>
        <taxon>Rosaceae</taxon>
        <taxon>Amygdaloideae</taxon>
        <taxon>Amygdaleae</taxon>
        <taxon>Prunus</taxon>
    </lineage>
</organism>
<proteinExistence type="predicted"/>
<evidence type="ECO:0000313" key="2">
    <source>
        <dbReference type="EMBL" id="ONI16684.1"/>
    </source>
</evidence>
<reference evidence="2 3" key="1">
    <citation type="journal article" date="2013" name="Nat. Genet.">
        <title>The high-quality draft genome of peach (Prunus persica) identifies unique patterns of genetic diversity, domestication and genome evolution.</title>
        <authorList>
            <consortium name="International Peach Genome Initiative"/>
            <person name="Verde I."/>
            <person name="Abbott A.G."/>
            <person name="Scalabrin S."/>
            <person name="Jung S."/>
            <person name="Shu S."/>
            <person name="Marroni F."/>
            <person name="Zhebentyayeva T."/>
            <person name="Dettori M.T."/>
            <person name="Grimwood J."/>
            <person name="Cattonaro F."/>
            <person name="Zuccolo A."/>
            <person name="Rossini L."/>
            <person name="Jenkins J."/>
            <person name="Vendramin E."/>
            <person name="Meisel L.A."/>
            <person name="Decroocq V."/>
            <person name="Sosinski B."/>
            <person name="Prochnik S."/>
            <person name="Mitros T."/>
            <person name="Policriti A."/>
            <person name="Cipriani G."/>
            <person name="Dondini L."/>
            <person name="Ficklin S."/>
            <person name="Goodstein D.M."/>
            <person name="Xuan P."/>
            <person name="Del Fabbro C."/>
            <person name="Aramini V."/>
            <person name="Copetti D."/>
            <person name="Gonzalez S."/>
            <person name="Horner D.S."/>
            <person name="Falchi R."/>
            <person name="Lucas S."/>
            <person name="Mica E."/>
            <person name="Maldonado J."/>
            <person name="Lazzari B."/>
            <person name="Bielenberg D."/>
            <person name="Pirona R."/>
            <person name="Miculan M."/>
            <person name="Barakat A."/>
            <person name="Testolin R."/>
            <person name="Stella A."/>
            <person name="Tartarini S."/>
            <person name="Tonutti P."/>
            <person name="Arus P."/>
            <person name="Orellana A."/>
            <person name="Wells C."/>
            <person name="Main D."/>
            <person name="Vizzotto G."/>
            <person name="Silva H."/>
            <person name="Salamini F."/>
            <person name="Schmutz J."/>
            <person name="Morgante M."/>
            <person name="Rokhsar D.S."/>
        </authorList>
    </citation>
    <scope>NUCLEOTIDE SEQUENCE [LARGE SCALE GENOMIC DNA]</scope>
    <source>
        <strain evidence="3">cv. Nemared</strain>
    </source>
</reference>
<feature type="compositionally biased region" description="Basic residues" evidence="1">
    <location>
        <begin position="46"/>
        <end position="56"/>
    </location>
</feature>
<accession>A0A251PYP0</accession>